<organism evidence="2 3">
    <name type="scientific">Verticiella sediminum</name>
    <dbReference type="NCBI Taxonomy" id="1247510"/>
    <lineage>
        <taxon>Bacteria</taxon>
        <taxon>Pseudomonadati</taxon>
        <taxon>Pseudomonadota</taxon>
        <taxon>Betaproteobacteria</taxon>
        <taxon>Burkholderiales</taxon>
        <taxon>Alcaligenaceae</taxon>
        <taxon>Verticiella</taxon>
    </lineage>
</organism>
<dbReference type="Gene3D" id="3.60.21.10">
    <property type="match status" value="1"/>
</dbReference>
<dbReference type="PANTHER" id="PTHR42850">
    <property type="entry name" value="METALLOPHOSPHOESTERASE"/>
    <property type="match status" value="1"/>
</dbReference>
<evidence type="ECO:0000259" key="1">
    <source>
        <dbReference type="Pfam" id="PF00149"/>
    </source>
</evidence>
<dbReference type="Pfam" id="PF00149">
    <property type="entry name" value="Metallophos"/>
    <property type="match status" value="1"/>
</dbReference>
<proteinExistence type="predicted"/>
<dbReference type="InterPro" id="IPR029052">
    <property type="entry name" value="Metallo-depent_PP-like"/>
</dbReference>
<feature type="domain" description="Calcineurin-like phosphoesterase" evidence="1">
    <location>
        <begin position="4"/>
        <end position="184"/>
    </location>
</feature>
<dbReference type="PANTHER" id="PTHR42850:SF7">
    <property type="entry name" value="BIS(5'-NUCLEOSYL)-TETRAPHOSPHATASE PRPE [ASYMMETRICAL]"/>
    <property type="match status" value="1"/>
</dbReference>
<dbReference type="SUPFAM" id="SSF56300">
    <property type="entry name" value="Metallo-dependent phosphatases"/>
    <property type="match status" value="1"/>
</dbReference>
<comment type="caution">
    <text evidence="2">The sequence shown here is derived from an EMBL/GenBank/DDBJ whole genome shotgun (WGS) entry which is preliminary data.</text>
</comment>
<dbReference type="GO" id="GO:0005737">
    <property type="term" value="C:cytoplasm"/>
    <property type="evidence" value="ECO:0007669"/>
    <property type="project" value="TreeGrafter"/>
</dbReference>
<name>A0A556AZG3_9BURK</name>
<gene>
    <name evidence="2" type="ORF">FOZ76_02850</name>
</gene>
<reference evidence="2 3" key="1">
    <citation type="submission" date="2019-07" db="EMBL/GenBank/DDBJ databases">
        <title>Qingshengfaniella alkalisoli gen. nov., sp. nov., isolated from saline soil.</title>
        <authorList>
            <person name="Xu L."/>
            <person name="Huang X.-X."/>
            <person name="Sun J.-Q."/>
        </authorList>
    </citation>
    <scope>NUCLEOTIDE SEQUENCE [LARGE SCALE GENOMIC DNA]</scope>
    <source>
        <strain evidence="2 3">DSM 27279</strain>
    </source>
</reference>
<accession>A0A556AZG3</accession>
<keyword evidence="3" id="KW-1185">Reference proteome</keyword>
<dbReference type="OrthoDB" id="9807890at2"/>
<evidence type="ECO:0000313" key="3">
    <source>
        <dbReference type="Proteomes" id="UP000318405"/>
    </source>
</evidence>
<dbReference type="EMBL" id="VLTJ01000005">
    <property type="protein sequence ID" value="TSH98306.1"/>
    <property type="molecule type" value="Genomic_DNA"/>
</dbReference>
<sequence length="315" mass="35278">MYDLIGDIHGHADALERLLAKLGYRETRGAWRHPSRRVIFLGDFIDRGPRQVDAVRIARAMVDADSALAVMGNHEYNAVGWTLPNPHAPGGYLRPHNAVNRRQHQGFLDAVGVGSPLHRELIAWFRTLPVYLERDGLRVVHACWHPASLQSLREAWLDDGQRIRDDDAWIALGQKHTPPYEAIETLLKGLEIPLPAGYGFTDLDGNPRHRIRTRWWATHAPTYRDLAMVSPKVIESIPHTPVPEHVLPGYHGDEPPLFLGHYWLTGTPAPLAPNIACLDYSIAAKSGSTVGPGKLAAYRWDGEPVLSADRYVWVE</sequence>
<dbReference type="RefSeq" id="WP_143946621.1">
    <property type="nucleotide sequence ID" value="NZ_BAABMB010000004.1"/>
</dbReference>
<protein>
    <submittedName>
        <fullName evidence="2">Metallophosphoesterase</fullName>
    </submittedName>
</protein>
<dbReference type="AlphaFoldDB" id="A0A556AZG3"/>
<evidence type="ECO:0000313" key="2">
    <source>
        <dbReference type="EMBL" id="TSH98306.1"/>
    </source>
</evidence>
<dbReference type="InterPro" id="IPR050126">
    <property type="entry name" value="Ap4A_hydrolase"/>
</dbReference>
<dbReference type="Proteomes" id="UP000318405">
    <property type="component" value="Unassembled WGS sequence"/>
</dbReference>
<dbReference type="InterPro" id="IPR004843">
    <property type="entry name" value="Calcineurin-like_PHP"/>
</dbReference>
<dbReference type="GO" id="GO:0016791">
    <property type="term" value="F:phosphatase activity"/>
    <property type="evidence" value="ECO:0007669"/>
    <property type="project" value="TreeGrafter"/>
</dbReference>